<dbReference type="Gene3D" id="2.60.40.10">
    <property type="entry name" value="Immunoglobulins"/>
    <property type="match status" value="3"/>
</dbReference>
<evidence type="ECO:0000313" key="5">
    <source>
        <dbReference type="Proteomes" id="UP000886817"/>
    </source>
</evidence>
<keyword evidence="3" id="KW-0732">Signal</keyword>
<dbReference type="EMBL" id="DXEX01000049">
    <property type="protein sequence ID" value="HIX58450.1"/>
    <property type="molecule type" value="Genomic_DNA"/>
</dbReference>
<feature type="signal peptide" evidence="3">
    <location>
        <begin position="1"/>
        <end position="26"/>
    </location>
</feature>
<dbReference type="Proteomes" id="UP000886817">
    <property type="component" value="Unassembled WGS sequence"/>
</dbReference>
<accession>A0A9D2B282</accession>
<dbReference type="AlphaFoldDB" id="A0A9D2B282"/>
<dbReference type="InterPro" id="IPR013783">
    <property type="entry name" value="Ig-like_fold"/>
</dbReference>
<keyword evidence="2" id="KW-0472">Membrane</keyword>
<sequence>MRKIKFLPILLTILLIISMLPVSAFAAADNTLGGTVKITGDAVTGSTLKADLSKVTPSGIKESDLDFKWMKKTEKDNKDKEKDTEKAKEEEPLGKESSLKLTKEMVGLSVVLVISPKEDSAIQGSALTSEAVKIQEKTDDGENVEDLNKDPAPSEPSASEEPVATETPGPVPEEPEPAGPLMEVALPTILTETLPGGIQGTNYVAQLEAQSEEAVTWSMKEGNVLPEGLVIDQGGMIGGKITAEPGQYSFTVTAANTGGSVERTLSITVEAPAVYSMTASPAALDFGSASEGYKTVDPQKITLTNTGNQSMSFKEMTSVNYQVQGKEGGLGAGEQLTLTVSPKSGLSKGTYQESLTFLTEEGAQASVSVSFTVTEKEEKIYEIVASPAVYDFGQKETGYDSLPDAAEITVTNTGNQTVTLEQPVAKDFQITQPTALVLAPGEEARFSIQPKKELQIGLYEENIDISTDSVAGAVVTAKFQVTGAKLLSVIQPSAITGLTNGIEKTVNAFGLPGTVEIKTNAGGKKAVVDWDVASCAYDPSSVDAQNFTVQGKITLPDQVENPDGISLTAQIQVSVKAYVPRVPDTSELKINNLSSNSTYKTNTSISFSATGAGNNSSPRKGDVRYIPYAWKLGNSSYTEFADSNYSASLKTANAGTYTLSVSYRRDVYNGSEWKADGTLAYKEMNLKFIKDTVSITPAAKNTTQKKAVATGDETNIMGWIVLGAVGLAVVIGAGTWIIYRRKDNRQ</sequence>
<keyword evidence="2" id="KW-1133">Transmembrane helix</keyword>
<feature type="transmembrane region" description="Helical" evidence="2">
    <location>
        <begin position="716"/>
        <end position="739"/>
    </location>
</feature>
<name>A0A9D2B282_9FIRM</name>
<feature type="region of interest" description="Disordered" evidence="1">
    <location>
        <begin position="135"/>
        <end position="179"/>
    </location>
</feature>
<reference evidence="4" key="2">
    <citation type="submission" date="2021-04" db="EMBL/GenBank/DDBJ databases">
        <authorList>
            <person name="Gilroy R."/>
        </authorList>
    </citation>
    <scope>NUCLEOTIDE SEQUENCE</scope>
    <source>
        <strain evidence="4">ChiSjej1B19-8411</strain>
    </source>
</reference>
<proteinExistence type="predicted"/>
<keyword evidence="2" id="KW-0812">Transmembrane</keyword>
<dbReference type="Pfam" id="PF05345">
    <property type="entry name" value="He_PIG"/>
    <property type="match status" value="1"/>
</dbReference>
<protein>
    <submittedName>
        <fullName evidence="4">Uncharacterized protein</fullName>
    </submittedName>
</protein>
<evidence type="ECO:0000256" key="1">
    <source>
        <dbReference type="SAM" id="MobiDB-lite"/>
    </source>
</evidence>
<evidence type="ECO:0000256" key="2">
    <source>
        <dbReference type="SAM" id="Phobius"/>
    </source>
</evidence>
<feature type="compositionally biased region" description="Low complexity" evidence="1">
    <location>
        <begin position="155"/>
        <end position="168"/>
    </location>
</feature>
<gene>
    <name evidence="4" type="ORF">IAA45_01865</name>
</gene>
<feature type="region of interest" description="Disordered" evidence="1">
    <location>
        <begin position="74"/>
        <end position="96"/>
    </location>
</feature>
<evidence type="ECO:0000313" key="4">
    <source>
        <dbReference type="EMBL" id="HIX58450.1"/>
    </source>
</evidence>
<reference evidence="4" key="1">
    <citation type="journal article" date="2021" name="PeerJ">
        <title>Extensive microbial diversity within the chicken gut microbiome revealed by metagenomics and culture.</title>
        <authorList>
            <person name="Gilroy R."/>
            <person name="Ravi A."/>
            <person name="Getino M."/>
            <person name="Pursley I."/>
            <person name="Horton D.L."/>
            <person name="Alikhan N.F."/>
            <person name="Baker D."/>
            <person name="Gharbi K."/>
            <person name="Hall N."/>
            <person name="Watson M."/>
            <person name="Adriaenssens E.M."/>
            <person name="Foster-Nyarko E."/>
            <person name="Jarju S."/>
            <person name="Secka A."/>
            <person name="Antonio M."/>
            <person name="Oren A."/>
            <person name="Chaudhuri R.R."/>
            <person name="La Ragione R."/>
            <person name="Hildebrand F."/>
            <person name="Pallen M.J."/>
        </authorList>
    </citation>
    <scope>NUCLEOTIDE SEQUENCE</scope>
    <source>
        <strain evidence="4">ChiSjej1B19-8411</strain>
    </source>
</reference>
<feature type="chain" id="PRO_5038514005" evidence="3">
    <location>
        <begin position="27"/>
        <end position="746"/>
    </location>
</feature>
<comment type="caution">
    <text evidence="4">The sequence shown here is derived from an EMBL/GenBank/DDBJ whole genome shotgun (WGS) entry which is preliminary data.</text>
</comment>
<evidence type="ECO:0000256" key="3">
    <source>
        <dbReference type="SAM" id="SignalP"/>
    </source>
</evidence>
<organism evidence="4 5">
    <name type="scientific">Candidatus Blautia gallistercoris</name>
    <dbReference type="NCBI Taxonomy" id="2838490"/>
    <lineage>
        <taxon>Bacteria</taxon>
        <taxon>Bacillati</taxon>
        <taxon>Bacillota</taxon>
        <taxon>Clostridia</taxon>
        <taxon>Lachnospirales</taxon>
        <taxon>Lachnospiraceae</taxon>
        <taxon>Blautia</taxon>
    </lineage>
</organism>